<gene>
    <name evidence="1" type="ORF">N7468_002869</name>
</gene>
<dbReference type="GeneID" id="83199469"/>
<reference evidence="1" key="1">
    <citation type="submission" date="2022-11" db="EMBL/GenBank/DDBJ databases">
        <authorList>
            <person name="Petersen C."/>
        </authorList>
    </citation>
    <scope>NUCLEOTIDE SEQUENCE</scope>
    <source>
        <strain evidence="1">IBT 19713</strain>
    </source>
</reference>
<protein>
    <submittedName>
        <fullName evidence="1">Uncharacterized protein</fullName>
    </submittedName>
</protein>
<reference evidence="1" key="2">
    <citation type="journal article" date="2023" name="IMA Fungus">
        <title>Comparative genomic study of the Penicillium genus elucidates a diverse pangenome and 15 lateral gene transfer events.</title>
        <authorList>
            <person name="Petersen C."/>
            <person name="Sorensen T."/>
            <person name="Nielsen M.R."/>
            <person name="Sondergaard T.E."/>
            <person name="Sorensen J.L."/>
            <person name="Fitzpatrick D.A."/>
            <person name="Frisvad J.C."/>
            <person name="Nielsen K.L."/>
        </authorList>
    </citation>
    <scope>NUCLEOTIDE SEQUENCE</scope>
    <source>
        <strain evidence="1">IBT 19713</strain>
    </source>
</reference>
<evidence type="ECO:0000313" key="1">
    <source>
        <dbReference type="EMBL" id="KAJ5247886.1"/>
    </source>
</evidence>
<dbReference type="Proteomes" id="UP001150941">
    <property type="component" value="Unassembled WGS sequence"/>
</dbReference>
<organism evidence="1 2">
    <name type="scientific">Penicillium chermesinum</name>
    <dbReference type="NCBI Taxonomy" id="63820"/>
    <lineage>
        <taxon>Eukaryota</taxon>
        <taxon>Fungi</taxon>
        <taxon>Dikarya</taxon>
        <taxon>Ascomycota</taxon>
        <taxon>Pezizomycotina</taxon>
        <taxon>Eurotiomycetes</taxon>
        <taxon>Eurotiomycetidae</taxon>
        <taxon>Eurotiales</taxon>
        <taxon>Aspergillaceae</taxon>
        <taxon>Penicillium</taxon>
    </lineage>
</organism>
<name>A0A9W9PL03_9EURO</name>
<keyword evidence="2" id="KW-1185">Reference proteome</keyword>
<dbReference type="RefSeq" id="XP_058335307.1">
    <property type="nucleotide sequence ID" value="XM_058472166.1"/>
</dbReference>
<dbReference type="AlphaFoldDB" id="A0A9W9PL03"/>
<dbReference type="EMBL" id="JAPQKS010000002">
    <property type="protein sequence ID" value="KAJ5247886.1"/>
    <property type="molecule type" value="Genomic_DNA"/>
</dbReference>
<comment type="caution">
    <text evidence="1">The sequence shown here is derived from an EMBL/GenBank/DDBJ whole genome shotgun (WGS) entry which is preliminary data.</text>
</comment>
<evidence type="ECO:0000313" key="2">
    <source>
        <dbReference type="Proteomes" id="UP001150941"/>
    </source>
</evidence>
<proteinExistence type="predicted"/>
<accession>A0A9W9PL03</accession>
<sequence>MSVCEAVEERSLAELSTGDMRKQRLHDAQIRHLRTSVFFIVDGVRLVPYATIVTGQISK</sequence>